<evidence type="ECO:0000313" key="1">
    <source>
        <dbReference type="EMBL" id="KAJ0177366.1"/>
    </source>
</evidence>
<evidence type="ECO:0000313" key="2">
    <source>
        <dbReference type="Proteomes" id="UP000824533"/>
    </source>
</evidence>
<proteinExistence type="predicted"/>
<reference evidence="1 2" key="1">
    <citation type="journal article" date="2021" name="Front. Genet.">
        <title>Chromosome-Level Genome Assembly Reveals Significant Gene Expansion in the Toll and IMD Signaling Pathways of Dendrolimus kikuchii.</title>
        <authorList>
            <person name="Zhou J."/>
            <person name="Wu P."/>
            <person name="Xiong Z."/>
            <person name="Liu N."/>
            <person name="Zhao N."/>
            <person name="Ji M."/>
            <person name="Qiu Y."/>
            <person name="Yang B."/>
        </authorList>
    </citation>
    <scope>NUCLEOTIDE SEQUENCE [LARGE SCALE GENOMIC DNA]</scope>
    <source>
        <strain evidence="1">Ann1</strain>
    </source>
</reference>
<keyword evidence="2" id="KW-1185">Reference proteome</keyword>
<sequence length="300" mass="34036">MLARLVNSLPFGLSQQITKLYFQVLNRNQRGSHSIPEYHNYRTMDVKILPALQDNYMYLIVDKATKEAAIVDPVEPKTVLKAVEEQGVNLTTVLTTHHHWDHAGGNEELVKLHPGLQVYGGDDRIGAMTQKVEHNTKFNLGHLNIQCLFTPCHTSGHICYFITAPEEGNDSAVFTGDTLFLGGCGRFFEGTADQMYQALIKILSSLPDQTKVFCGHEYSLQNLKFASFVEPSNEDIKKKIEWSHQRRQEGKPTVPSTIREEKLYNPFMRVTEPTVMSHAKKSDPIETMKTIRLEKDNFKG</sequence>
<organism evidence="1 2">
    <name type="scientific">Dendrolimus kikuchii</name>
    <dbReference type="NCBI Taxonomy" id="765133"/>
    <lineage>
        <taxon>Eukaryota</taxon>
        <taxon>Metazoa</taxon>
        <taxon>Ecdysozoa</taxon>
        <taxon>Arthropoda</taxon>
        <taxon>Hexapoda</taxon>
        <taxon>Insecta</taxon>
        <taxon>Pterygota</taxon>
        <taxon>Neoptera</taxon>
        <taxon>Endopterygota</taxon>
        <taxon>Lepidoptera</taxon>
        <taxon>Glossata</taxon>
        <taxon>Ditrysia</taxon>
        <taxon>Bombycoidea</taxon>
        <taxon>Lasiocampidae</taxon>
        <taxon>Dendrolimus</taxon>
    </lineage>
</organism>
<name>A0ACC1D0L2_9NEOP</name>
<protein>
    <submittedName>
        <fullName evidence="1">Uncharacterized protein</fullName>
    </submittedName>
</protein>
<dbReference type="EMBL" id="CM034398">
    <property type="protein sequence ID" value="KAJ0177366.1"/>
    <property type="molecule type" value="Genomic_DNA"/>
</dbReference>
<comment type="caution">
    <text evidence="1">The sequence shown here is derived from an EMBL/GenBank/DDBJ whole genome shotgun (WGS) entry which is preliminary data.</text>
</comment>
<gene>
    <name evidence="1" type="ORF">K1T71_007375</name>
</gene>
<accession>A0ACC1D0L2</accession>
<dbReference type="Proteomes" id="UP000824533">
    <property type="component" value="Linkage Group LG12"/>
</dbReference>